<gene>
    <name evidence="8" type="primary">LOC116289980</name>
</gene>
<comment type="similarity">
    <text evidence="2">Belongs to the mitochondrion-specific ribosomal protein mL41 family.</text>
</comment>
<dbReference type="InParanoid" id="A0A6P8H8Q6"/>
<evidence type="ECO:0000313" key="8">
    <source>
        <dbReference type="RefSeq" id="XP_031552804.1"/>
    </source>
</evidence>
<dbReference type="OrthoDB" id="408933at2759"/>
<dbReference type="GO" id="GO:0003735">
    <property type="term" value="F:structural constituent of ribosome"/>
    <property type="evidence" value="ECO:0007669"/>
    <property type="project" value="InterPro"/>
</dbReference>
<keyword evidence="4" id="KW-0689">Ribosomal protein</keyword>
<organism evidence="7 8">
    <name type="scientific">Actinia tenebrosa</name>
    <name type="common">Australian red waratah sea anemone</name>
    <dbReference type="NCBI Taxonomy" id="6105"/>
    <lineage>
        <taxon>Eukaryota</taxon>
        <taxon>Metazoa</taxon>
        <taxon>Cnidaria</taxon>
        <taxon>Anthozoa</taxon>
        <taxon>Hexacorallia</taxon>
        <taxon>Actiniaria</taxon>
        <taxon>Actiniidae</taxon>
        <taxon>Actinia</taxon>
    </lineage>
</organism>
<dbReference type="Proteomes" id="UP000515163">
    <property type="component" value="Unplaced"/>
</dbReference>
<protein>
    <submittedName>
        <fullName evidence="8">39S ribosomal protein L41-A, mitochondrial-like</fullName>
    </submittedName>
</protein>
<proteinExistence type="inferred from homology"/>
<sequence length="103" mass="11764">MPLRIVRGLLRGATRGVLTGKKGNKQFYKGRGVRPPGYHTRKGGYKIVEKKVPEFIVPDLTGFELKPYVSYKAPKVEEPPMTAERLLEMVKENIHLVKFRETP</sequence>
<comment type="subcellular location">
    <subcellularLocation>
        <location evidence="1">Mitochondrion</location>
    </subcellularLocation>
</comment>
<evidence type="ECO:0000256" key="1">
    <source>
        <dbReference type="ARBA" id="ARBA00004173"/>
    </source>
</evidence>
<dbReference type="GeneID" id="116289980"/>
<dbReference type="FunCoup" id="A0A6P8H8Q6">
    <property type="interactions" value="621"/>
</dbReference>
<dbReference type="RefSeq" id="XP_031552804.1">
    <property type="nucleotide sequence ID" value="XM_031696944.1"/>
</dbReference>
<keyword evidence="5" id="KW-0496">Mitochondrion</keyword>
<dbReference type="InterPro" id="IPR019189">
    <property type="entry name" value="Ribosomal_mL41"/>
</dbReference>
<dbReference type="GO" id="GO:0005762">
    <property type="term" value="C:mitochondrial large ribosomal subunit"/>
    <property type="evidence" value="ECO:0007669"/>
    <property type="project" value="InterPro"/>
</dbReference>
<evidence type="ECO:0000256" key="2">
    <source>
        <dbReference type="ARBA" id="ARBA00010152"/>
    </source>
</evidence>
<dbReference type="PANTHER" id="PTHR21338">
    <property type="entry name" value="MITOCHONDRIAL RIBOSOMAL PROTEIN L41"/>
    <property type="match status" value="1"/>
</dbReference>
<dbReference type="KEGG" id="aten:116289980"/>
<evidence type="ECO:0000256" key="5">
    <source>
        <dbReference type="ARBA" id="ARBA00023128"/>
    </source>
</evidence>
<reference evidence="8" key="1">
    <citation type="submission" date="2025-08" db="UniProtKB">
        <authorList>
            <consortium name="RefSeq"/>
        </authorList>
    </citation>
    <scope>IDENTIFICATION</scope>
    <source>
        <tissue evidence="8">Tentacle</tissue>
    </source>
</reference>
<dbReference type="Pfam" id="PF09809">
    <property type="entry name" value="MRP-L27"/>
    <property type="match status" value="1"/>
</dbReference>
<evidence type="ECO:0000256" key="3">
    <source>
        <dbReference type="ARBA" id="ARBA00022946"/>
    </source>
</evidence>
<evidence type="ECO:0000313" key="7">
    <source>
        <dbReference type="Proteomes" id="UP000515163"/>
    </source>
</evidence>
<keyword evidence="7" id="KW-1185">Reference proteome</keyword>
<name>A0A6P8H8Q6_ACTTE</name>
<dbReference type="AlphaFoldDB" id="A0A6P8H8Q6"/>
<accession>A0A6P8H8Q6</accession>
<evidence type="ECO:0000256" key="4">
    <source>
        <dbReference type="ARBA" id="ARBA00022980"/>
    </source>
</evidence>
<keyword evidence="6" id="KW-0687">Ribonucleoprotein</keyword>
<keyword evidence="3" id="KW-0809">Transit peptide</keyword>
<evidence type="ECO:0000256" key="6">
    <source>
        <dbReference type="ARBA" id="ARBA00023274"/>
    </source>
</evidence>
<dbReference type="GO" id="GO:0006412">
    <property type="term" value="P:translation"/>
    <property type="evidence" value="ECO:0007669"/>
    <property type="project" value="TreeGrafter"/>
</dbReference>
<dbReference type="PANTHER" id="PTHR21338:SF0">
    <property type="entry name" value="LARGE RIBOSOMAL SUBUNIT PROTEIN ML41"/>
    <property type="match status" value="1"/>
</dbReference>